<keyword evidence="2" id="KW-0812">Transmembrane</keyword>
<sequence length="174" mass="18551">MNVGARAGGTAGAWSRFGTRSPGRDPRKEKTVPKIDWKRLRRQEKRPARRRPWLGSWTGLLAVFAYVGAIGLFTGVLDFGAEVNERLPFRSPVFAGVSLAVIVGVPMTVVTVFAARRDNRTGPAAVVAGLALIGWIVVEAGVIRTYSVLQPVCALAGLAVLMAGLKDFRPPGGA</sequence>
<proteinExistence type="predicted"/>
<feature type="transmembrane region" description="Helical" evidence="2">
    <location>
        <begin position="52"/>
        <end position="73"/>
    </location>
</feature>
<name>A0ABU0F0S5_9PSEU</name>
<feature type="compositionally biased region" description="Basic and acidic residues" evidence="1">
    <location>
        <begin position="22"/>
        <end position="31"/>
    </location>
</feature>
<evidence type="ECO:0008006" key="5">
    <source>
        <dbReference type="Google" id="ProtNLM"/>
    </source>
</evidence>
<keyword evidence="2" id="KW-0472">Membrane</keyword>
<evidence type="ECO:0000256" key="2">
    <source>
        <dbReference type="SAM" id="Phobius"/>
    </source>
</evidence>
<keyword evidence="4" id="KW-1185">Reference proteome</keyword>
<comment type="caution">
    <text evidence="3">The sequence shown here is derived from an EMBL/GenBank/DDBJ whole genome shotgun (WGS) entry which is preliminary data.</text>
</comment>
<evidence type="ECO:0000313" key="4">
    <source>
        <dbReference type="Proteomes" id="UP001229651"/>
    </source>
</evidence>
<feature type="transmembrane region" description="Helical" evidence="2">
    <location>
        <begin position="122"/>
        <end position="142"/>
    </location>
</feature>
<evidence type="ECO:0000313" key="3">
    <source>
        <dbReference type="EMBL" id="MDQ0381166.1"/>
    </source>
</evidence>
<evidence type="ECO:0000256" key="1">
    <source>
        <dbReference type="SAM" id="MobiDB-lite"/>
    </source>
</evidence>
<keyword evidence="2" id="KW-1133">Transmembrane helix</keyword>
<accession>A0ABU0F0S5</accession>
<dbReference type="Proteomes" id="UP001229651">
    <property type="component" value="Unassembled WGS sequence"/>
</dbReference>
<protein>
    <recommendedName>
        <fullName evidence="5">Integral membrane protein</fullName>
    </recommendedName>
</protein>
<reference evidence="3 4" key="1">
    <citation type="submission" date="2023-07" db="EMBL/GenBank/DDBJ databases">
        <title>Sequencing the genomes of 1000 actinobacteria strains.</title>
        <authorList>
            <person name="Klenk H.-P."/>
        </authorList>
    </citation>
    <scope>NUCLEOTIDE SEQUENCE [LARGE SCALE GENOMIC DNA]</scope>
    <source>
        <strain evidence="3 4">DSM 45805</strain>
    </source>
</reference>
<feature type="transmembrane region" description="Helical" evidence="2">
    <location>
        <begin position="93"/>
        <end position="115"/>
    </location>
</feature>
<feature type="compositionally biased region" description="Gly residues" evidence="1">
    <location>
        <begin position="1"/>
        <end position="11"/>
    </location>
</feature>
<organism evidence="3 4">
    <name type="scientific">Amycolatopsis thermophila</name>
    <dbReference type="NCBI Taxonomy" id="206084"/>
    <lineage>
        <taxon>Bacteria</taxon>
        <taxon>Bacillati</taxon>
        <taxon>Actinomycetota</taxon>
        <taxon>Actinomycetes</taxon>
        <taxon>Pseudonocardiales</taxon>
        <taxon>Pseudonocardiaceae</taxon>
        <taxon>Amycolatopsis</taxon>
    </lineage>
</organism>
<dbReference type="EMBL" id="JAUSUT010000001">
    <property type="protein sequence ID" value="MDQ0381166.1"/>
    <property type="molecule type" value="Genomic_DNA"/>
</dbReference>
<feature type="transmembrane region" description="Helical" evidence="2">
    <location>
        <begin position="148"/>
        <end position="165"/>
    </location>
</feature>
<gene>
    <name evidence="3" type="ORF">FB470_005160</name>
</gene>
<dbReference type="RefSeq" id="WP_306995614.1">
    <property type="nucleotide sequence ID" value="NZ_JAUSUT010000001.1"/>
</dbReference>
<feature type="region of interest" description="Disordered" evidence="1">
    <location>
        <begin position="1"/>
        <end position="31"/>
    </location>
</feature>